<dbReference type="AlphaFoldDB" id="J3NUL9"/>
<keyword evidence="2" id="KW-1133">Transmembrane helix</keyword>
<feature type="region of interest" description="Disordered" evidence="1">
    <location>
        <begin position="160"/>
        <end position="182"/>
    </location>
</feature>
<keyword evidence="2" id="KW-0812">Transmembrane</keyword>
<sequence length="535" mass="56721">MDRKPLHTAGAPHEDYSGLEVNPCSDEHKQAVENEYPPTTRAPIPASAGGYLPPTTPYPELHSPLAPSSASPPIESDKITSQSAHGYYAGSQRGDDQGGGRQPPSFGYPAHPHEQQGVAGAHGNGSGRKRTAIFIGLAVLGLVVAGVVGGVAGWQITEAKNRSSGSGSGGGPACPENRSEPSTAGVSKILKAGSALAATGFRYDGDYQIRVFYLSPEGAPYYSSFDTAYSSWSTPVKIAEALPHAGTSLAAGVNMRNHYNKFIPRFMLYYQGTDSKMLSVGFQESVRRSGEPNPEIMGTLENYRIGTGASMGAYWPYLIFQDNGAAGTGLVEHNITILGIRDSRQRVSRIMESGTSGPQVAQGSPVLALPLSADVPRDELRVVYRSTEGGRLAVFDRNSKREQARRHTLPPGYTLGEGAPLAGFATRKGSSAMTTHLLWRGGDGRVMAGRQVGGAGATWQDPVAEPAFGDAAGNTQIACVTAGSTSQESLKEPIRESDDMNRCFFQNKDGALVEAWFDGEAWKKVGVVHMPLPSP</sequence>
<evidence type="ECO:0000256" key="2">
    <source>
        <dbReference type="SAM" id="Phobius"/>
    </source>
</evidence>
<evidence type="ECO:0000313" key="5">
    <source>
        <dbReference type="Proteomes" id="UP000006039"/>
    </source>
</evidence>
<dbReference type="SUPFAM" id="SSF89372">
    <property type="entry name" value="Fucose-specific lectin"/>
    <property type="match status" value="1"/>
</dbReference>
<evidence type="ECO:0008006" key="6">
    <source>
        <dbReference type="Google" id="ProtNLM"/>
    </source>
</evidence>
<feature type="transmembrane region" description="Helical" evidence="2">
    <location>
        <begin position="132"/>
        <end position="154"/>
    </location>
</feature>
<gene>
    <name evidence="4" type="primary">20345432</name>
    <name evidence="3" type="ORF">GGTG_04974</name>
</gene>
<dbReference type="OrthoDB" id="3800077at2759"/>
<evidence type="ECO:0000313" key="4">
    <source>
        <dbReference type="EnsemblFungi" id="EJT79892"/>
    </source>
</evidence>
<reference evidence="3" key="2">
    <citation type="submission" date="2010-07" db="EMBL/GenBank/DDBJ databases">
        <authorList>
            <consortium name="The Broad Institute Genome Sequencing Platform"/>
            <consortium name="Broad Institute Genome Sequencing Center for Infectious Disease"/>
            <person name="Ma L.-J."/>
            <person name="Dead R."/>
            <person name="Young S."/>
            <person name="Zeng Q."/>
            <person name="Koehrsen M."/>
            <person name="Alvarado L."/>
            <person name="Berlin A."/>
            <person name="Chapman S.B."/>
            <person name="Chen Z."/>
            <person name="Freedman E."/>
            <person name="Gellesch M."/>
            <person name="Goldberg J."/>
            <person name="Griggs A."/>
            <person name="Gujja S."/>
            <person name="Heilman E.R."/>
            <person name="Heiman D."/>
            <person name="Hepburn T."/>
            <person name="Howarth C."/>
            <person name="Jen D."/>
            <person name="Larson L."/>
            <person name="Mehta T."/>
            <person name="Neiman D."/>
            <person name="Pearson M."/>
            <person name="Roberts A."/>
            <person name="Saif S."/>
            <person name="Shea T."/>
            <person name="Shenoy N."/>
            <person name="Sisk P."/>
            <person name="Stolte C."/>
            <person name="Sykes S."/>
            <person name="Walk T."/>
            <person name="White J."/>
            <person name="Yandava C."/>
            <person name="Haas B."/>
            <person name="Nusbaum C."/>
            <person name="Birren B."/>
        </authorList>
    </citation>
    <scope>NUCLEOTIDE SEQUENCE</scope>
    <source>
        <strain evidence="3">R3-111a-1</strain>
    </source>
</reference>
<evidence type="ECO:0000256" key="1">
    <source>
        <dbReference type="SAM" id="MobiDB-lite"/>
    </source>
</evidence>
<keyword evidence="5" id="KW-1185">Reference proteome</keyword>
<dbReference type="STRING" id="644352.J3NUL9"/>
<reference evidence="4" key="5">
    <citation type="submission" date="2018-04" db="UniProtKB">
        <authorList>
            <consortium name="EnsemblFungi"/>
        </authorList>
    </citation>
    <scope>IDENTIFICATION</scope>
    <source>
        <strain evidence="4">R3-111a-1</strain>
    </source>
</reference>
<name>J3NUL9_GAET3</name>
<reference evidence="3" key="3">
    <citation type="submission" date="2010-09" db="EMBL/GenBank/DDBJ databases">
        <title>Annotation of Gaeumannomyces graminis var. tritici R3-111a-1.</title>
        <authorList>
            <consortium name="The Broad Institute Genome Sequencing Platform"/>
            <person name="Ma L.-J."/>
            <person name="Dead R."/>
            <person name="Young S.K."/>
            <person name="Zeng Q."/>
            <person name="Gargeya S."/>
            <person name="Fitzgerald M."/>
            <person name="Haas B."/>
            <person name="Abouelleil A."/>
            <person name="Alvarado L."/>
            <person name="Arachchi H.M."/>
            <person name="Berlin A."/>
            <person name="Brown A."/>
            <person name="Chapman S.B."/>
            <person name="Chen Z."/>
            <person name="Dunbar C."/>
            <person name="Freedman E."/>
            <person name="Gearin G."/>
            <person name="Gellesch M."/>
            <person name="Goldberg J."/>
            <person name="Griggs A."/>
            <person name="Gujja S."/>
            <person name="Heiman D."/>
            <person name="Howarth C."/>
            <person name="Larson L."/>
            <person name="Lui A."/>
            <person name="MacDonald P.J.P."/>
            <person name="Mehta T."/>
            <person name="Montmayeur A."/>
            <person name="Murphy C."/>
            <person name="Neiman D."/>
            <person name="Pearson M."/>
            <person name="Priest M."/>
            <person name="Roberts A."/>
            <person name="Saif S."/>
            <person name="Shea T."/>
            <person name="Shenoy N."/>
            <person name="Sisk P."/>
            <person name="Stolte C."/>
            <person name="Sykes S."/>
            <person name="Yandava C."/>
            <person name="Wortman J."/>
            <person name="Nusbaum C."/>
            <person name="Birren B."/>
        </authorList>
    </citation>
    <scope>NUCLEOTIDE SEQUENCE</scope>
    <source>
        <strain evidence="3">R3-111a-1</strain>
    </source>
</reference>
<organism evidence="3">
    <name type="scientific">Gaeumannomyces tritici (strain R3-111a-1)</name>
    <name type="common">Wheat and barley take-all root rot fungus</name>
    <name type="synonym">Gaeumannomyces graminis var. tritici</name>
    <dbReference type="NCBI Taxonomy" id="644352"/>
    <lineage>
        <taxon>Eukaryota</taxon>
        <taxon>Fungi</taxon>
        <taxon>Dikarya</taxon>
        <taxon>Ascomycota</taxon>
        <taxon>Pezizomycotina</taxon>
        <taxon>Sordariomycetes</taxon>
        <taxon>Sordariomycetidae</taxon>
        <taxon>Magnaporthales</taxon>
        <taxon>Magnaporthaceae</taxon>
        <taxon>Gaeumannomyces</taxon>
    </lineage>
</organism>
<dbReference type="GeneID" id="20345432"/>
<dbReference type="EMBL" id="GL385396">
    <property type="protein sequence ID" value="EJT79892.1"/>
    <property type="molecule type" value="Genomic_DNA"/>
</dbReference>
<protein>
    <recommendedName>
        <fullName evidence="6">Fucose-specific lectin</fullName>
    </recommendedName>
</protein>
<keyword evidence="2" id="KW-0472">Membrane</keyword>
<evidence type="ECO:0000313" key="3">
    <source>
        <dbReference type="EMBL" id="EJT79892.1"/>
    </source>
</evidence>
<reference evidence="4" key="4">
    <citation type="journal article" date="2015" name="G3 (Bethesda)">
        <title>Genome sequences of three phytopathogenic species of the Magnaporthaceae family of fungi.</title>
        <authorList>
            <person name="Okagaki L.H."/>
            <person name="Nunes C.C."/>
            <person name="Sailsbery J."/>
            <person name="Clay B."/>
            <person name="Brown D."/>
            <person name="John T."/>
            <person name="Oh Y."/>
            <person name="Young N."/>
            <person name="Fitzgerald M."/>
            <person name="Haas B.J."/>
            <person name="Zeng Q."/>
            <person name="Young S."/>
            <person name="Adiconis X."/>
            <person name="Fan L."/>
            <person name="Levin J.Z."/>
            <person name="Mitchell T.K."/>
            <person name="Okubara P.A."/>
            <person name="Farman M.L."/>
            <person name="Kohn L.M."/>
            <person name="Birren B."/>
            <person name="Ma L.-J."/>
            <person name="Dean R.A."/>
        </authorList>
    </citation>
    <scope>NUCLEOTIDE SEQUENCE</scope>
    <source>
        <strain evidence="4">R3-111a-1</strain>
    </source>
</reference>
<dbReference type="VEuPathDB" id="FungiDB:GGTG_04974"/>
<dbReference type="EnsemblFungi" id="EJT79892">
    <property type="protein sequence ID" value="EJT79892"/>
    <property type="gene ID" value="GGTG_04974"/>
</dbReference>
<dbReference type="Proteomes" id="UP000006039">
    <property type="component" value="Unassembled WGS sequence"/>
</dbReference>
<feature type="compositionally biased region" description="Low complexity" evidence="1">
    <location>
        <begin position="59"/>
        <end position="74"/>
    </location>
</feature>
<accession>J3NUL9</accession>
<dbReference type="Gene3D" id="2.120.10.70">
    <property type="entry name" value="Fucose-specific lectin"/>
    <property type="match status" value="1"/>
</dbReference>
<reference evidence="5" key="1">
    <citation type="submission" date="2010-07" db="EMBL/GenBank/DDBJ databases">
        <title>The genome sequence of Gaeumannomyces graminis var. tritici strain R3-111a-1.</title>
        <authorList>
            <consortium name="The Broad Institute Genome Sequencing Platform"/>
            <person name="Ma L.-J."/>
            <person name="Dead R."/>
            <person name="Young S."/>
            <person name="Zeng Q."/>
            <person name="Koehrsen M."/>
            <person name="Alvarado L."/>
            <person name="Berlin A."/>
            <person name="Chapman S.B."/>
            <person name="Chen Z."/>
            <person name="Freedman E."/>
            <person name="Gellesch M."/>
            <person name="Goldberg J."/>
            <person name="Griggs A."/>
            <person name="Gujja S."/>
            <person name="Heilman E.R."/>
            <person name="Heiman D."/>
            <person name="Hepburn T."/>
            <person name="Howarth C."/>
            <person name="Jen D."/>
            <person name="Larson L."/>
            <person name="Mehta T."/>
            <person name="Neiman D."/>
            <person name="Pearson M."/>
            <person name="Roberts A."/>
            <person name="Saif S."/>
            <person name="Shea T."/>
            <person name="Shenoy N."/>
            <person name="Sisk P."/>
            <person name="Stolte C."/>
            <person name="Sykes S."/>
            <person name="Walk T."/>
            <person name="White J."/>
            <person name="Yandava C."/>
            <person name="Haas B."/>
            <person name="Nusbaum C."/>
            <person name="Birren B."/>
        </authorList>
    </citation>
    <scope>NUCLEOTIDE SEQUENCE [LARGE SCALE GENOMIC DNA]</scope>
    <source>
        <strain evidence="5">R3-111a-1</strain>
    </source>
</reference>
<dbReference type="RefSeq" id="XP_009221037.1">
    <property type="nucleotide sequence ID" value="XM_009222773.1"/>
</dbReference>
<dbReference type="HOGENOM" id="CLU_027100_1_0_1"/>
<proteinExistence type="predicted"/>
<dbReference type="eggNOG" id="ENOG502RQXB">
    <property type="taxonomic scope" value="Eukaryota"/>
</dbReference>
<feature type="region of interest" description="Disordered" evidence="1">
    <location>
        <begin position="1"/>
        <end position="125"/>
    </location>
</feature>